<gene>
    <name evidence="25" type="ORF">MGAD_04060</name>
</gene>
<dbReference type="GO" id="GO:0006631">
    <property type="term" value="P:fatty acid metabolic process"/>
    <property type="evidence" value="ECO:0007669"/>
    <property type="project" value="UniProtKB-KW"/>
</dbReference>
<name>A0A7I7WHP3_MYCGU</name>
<comment type="subcellular location">
    <subcellularLocation>
        <location evidence="3">Cell projection</location>
        <location evidence="3">Ruffle membrane</location>
    </subcellularLocation>
    <subcellularLocation>
        <location evidence="2">Cytoplasm</location>
    </subcellularLocation>
    <subcellularLocation>
        <location evidence="1">Membrane</location>
        <topology evidence="1">Peripheral membrane protein</topology>
    </subcellularLocation>
</comment>
<evidence type="ECO:0000256" key="4">
    <source>
        <dbReference type="ARBA" id="ARBA00022475"/>
    </source>
</evidence>
<dbReference type="PANTHER" id="PTHR12418:SF19">
    <property type="entry name" value="ACYL-COENZYME A THIOESTERASE THEM4"/>
    <property type="match status" value="1"/>
</dbReference>
<comment type="catalytic activity">
    <reaction evidence="20">
        <text>hexadecanoyl-CoA + H2O = hexadecanoate + CoA + H(+)</text>
        <dbReference type="Rhea" id="RHEA:16645"/>
        <dbReference type="ChEBI" id="CHEBI:7896"/>
        <dbReference type="ChEBI" id="CHEBI:15377"/>
        <dbReference type="ChEBI" id="CHEBI:15378"/>
        <dbReference type="ChEBI" id="CHEBI:57287"/>
        <dbReference type="ChEBI" id="CHEBI:57379"/>
        <dbReference type="EC" id="3.1.2.2"/>
    </reaction>
    <physiologicalReaction direction="left-to-right" evidence="20">
        <dbReference type="Rhea" id="RHEA:16646"/>
    </physiologicalReaction>
</comment>
<comment type="catalytic activity">
    <reaction evidence="21">
        <text>decanoyl-CoA + H2O = decanoate + CoA + H(+)</text>
        <dbReference type="Rhea" id="RHEA:40059"/>
        <dbReference type="ChEBI" id="CHEBI:15377"/>
        <dbReference type="ChEBI" id="CHEBI:15378"/>
        <dbReference type="ChEBI" id="CHEBI:27689"/>
        <dbReference type="ChEBI" id="CHEBI:57287"/>
        <dbReference type="ChEBI" id="CHEBI:61430"/>
    </reaction>
    <physiologicalReaction direction="left-to-right" evidence="21">
        <dbReference type="Rhea" id="RHEA:40060"/>
    </physiologicalReaction>
</comment>
<keyword evidence="7" id="KW-0378">Hydrolase</keyword>
<keyword evidence="8" id="KW-0276">Fatty acid metabolism</keyword>
<evidence type="ECO:0000256" key="11">
    <source>
        <dbReference type="ARBA" id="ARBA00023136"/>
    </source>
</evidence>
<evidence type="ECO:0000313" key="25">
    <source>
        <dbReference type="EMBL" id="BBZ16071.1"/>
    </source>
</evidence>
<keyword evidence="10" id="KW-0443">Lipid metabolism</keyword>
<evidence type="ECO:0000256" key="13">
    <source>
        <dbReference type="ARBA" id="ARBA00035852"/>
    </source>
</evidence>
<comment type="catalytic activity">
    <reaction evidence="13">
        <text>(5Z,8Z,11Z,14Z)-eicosatetraenoyl-CoA + H2O = (5Z,8Z,11Z,14Z)-eicosatetraenoate + CoA + H(+)</text>
        <dbReference type="Rhea" id="RHEA:40151"/>
        <dbReference type="ChEBI" id="CHEBI:15377"/>
        <dbReference type="ChEBI" id="CHEBI:15378"/>
        <dbReference type="ChEBI" id="CHEBI:32395"/>
        <dbReference type="ChEBI" id="CHEBI:57287"/>
        <dbReference type="ChEBI" id="CHEBI:57368"/>
    </reaction>
    <physiologicalReaction direction="left-to-right" evidence="13">
        <dbReference type="Rhea" id="RHEA:40152"/>
    </physiologicalReaction>
</comment>
<keyword evidence="11" id="KW-0472">Membrane</keyword>
<dbReference type="PANTHER" id="PTHR12418">
    <property type="entry name" value="ACYL-COENZYME A THIOESTERASE THEM4"/>
    <property type="match status" value="1"/>
</dbReference>
<sequence>MSMDFGFDMISDAEYERQRALYGPLTESLRRLIDAGLHTEVDEGTVRDAQDKIDALTALLESKQRAVTSTLRHEATGRPLAWANPAVGLRNAIAPPMIIHHEDNGQCWSEFTLSGAYEGPPGWVHGGICALVLDHLLGEAASEGLTQPKFTGTISLRYLRGTPLGPLRAEAFVERSEGVKTFARGYLKDADGPTVEAEGVFIRPAWARDAG</sequence>
<dbReference type="GO" id="GO:0016787">
    <property type="term" value="F:hydrolase activity"/>
    <property type="evidence" value="ECO:0007669"/>
    <property type="project" value="UniProtKB-KW"/>
</dbReference>
<dbReference type="GO" id="GO:0005737">
    <property type="term" value="C:cytoplasm"/>
    <property type="evidence" value="ECO:0007669"/>
    <property type="project" value="UniProtKB-SubCell"/>
</dbReference>
<protein>
    <recommendedName>
        <fullName evidence="17">Acyl-coenzyme A thioesterase THEM4</fullName>
        <ecNumber evidence="16">3.1.2.2</ecNumber>
    </recommendedName>
    <alternativeName>
        <fullName evidence="18">Thioesterase superfamily member 4</fullName>
    </alternativeName>
</protein>
<evidence type="ECO:0000256" key="1">
    <source>
        <dbReference type="ARBA" id="ARBA00004170"/>
    </source>
</evidence>
<dbReference type="InterPro" id="IPR006683">
    <property type="entry name" value="Thioestr_dom"/>
</dbReference>
<organism evidence="25 26">
    <name type="scientific">Mycolicibacterium gadium</name>
    <name type="common">Mycobacterium gadium</name>
    <dbReference type="NCBI Taxonomy" id="1794"/>
    <lineage>
        <taxon>Bacteria</taxon>
        <taxon>Bacillati</taxon>
        <taxon>Actinomycetota</taxon>
        <taxon>Actinomycetes</taxon>
        <taxon>Mycobacteriales</taxon>
        <taxon>Mycobacteriaceae</taxon>
        <taxon>Mycolicibacterium</taxon>
    </lineage>
</organism>
<evidence type="ECO:0000256" key="8">
    <source>
        <dbReference type="ARBA" id="ARBA00022832"/>
    </source>
</evidence>
<evidence type="ECO:0000256" key="18">
    <source>
        <dbReference type="ARBA" id="ARBA00043210"/>
    </source>
</evidence>
<evidence type="ECO:0000259" key="24">
    <source>
        <dbReference type="Pfam" id="PF03061"/>
    </source>
</evidence>
<keyword evidence="9" id="KW-0809">Transit peptide</keyword>
<evidence type="ECO:0000256" key="21">
    <source>
        <dbReference type="ARBA" id="ARBA00047969"/>
    </source>
</evidence>
<dbReference type="EC" id="3.1.2.2" evidence="16"/>
<proteinExistence type="inferred from homology"/>
<evidence type="ECO:0000256" key="19">
    <source>
        <dbReference type="ARBA" id="ARBA00047588"/>
    </source>
</evidence>
<evidence type="ECO:0000256" key="6">
    <source>
        <dbReference type="ARBA" id="ARBA00022703"/>
    </source>
</evidence>
<evidence type="ECO:0000256" key="7">
    <source>
        <dbReference type="ARBA" id="ARBA00022801"/>
    </source>
</evidence>
<dbReference type="Gene3D" id="3.10.129.10">
    <property type="entry name" value="Hotdog Thioesterase"/>
    <property type="match status" value="1"/>
</dbReference>
<dbReference type="GO" id="GO:0016020">
    <property type="term" value="C:membrane"/>
    <property type="evidence" value="ECO:0007669"/>
    <property type="project" value="UniProtKB-SubCell"/>
</dbReference>
<dbReference type="SUPFAM" id="SSF54637">
    <property type="entry name" value="Thioesterase/thiol ester dehydrase-isomerase"/>
    <property type="match status" value="1"/>
</dbReference>
<evidence type="ECO:0000256" key="12">
    <source>
        <dbReference type="ARBA" id="ARBA00023273"/>
    </source>
</evidence>
<comment type="catalytic activity">
    <reaction evidence="19">
        <text>octanoyl-CoA + H2O = octanoate + CoA + H(+)</text>
        <dbReference type="Rhea" id="RHEA:30143"/>
        <dbReference type="ChEBI" id="CHEBI:15377"/>
        <dbReference type="ChEBI" id="CHEBI:15378"/>
        <dbReference type="ChEBI" id="CHEBI:25646"/>
        <dbReference type="ChEBI" id="CHEBI:57287"/>
        <dbReference type="ChEBI" id="CHEBI:57386"/>
    </reaction>
    <physiologicalReaction direction="left-to-right" evidence="19">
        <dbReference type="Rhea" id="RHEA:30144"/>
    </physiologicalReaction>
</comment>
<evidence type="ECO:0000256" key="5">
    <source>
        <dbReference type="ARBA" id="ARBA00022490"/>
    </source>
</evidence>
<dbReference type="KEGG" id="mgad:MGAD_04060"/>
<keyword evidence="4" id="KW-1003">Cell membrane</keyword>
<evidence type="ECO:0000256" key="15">
    <source>
        <dbReference type="ARBA" id="ARBA00038456"/>
    </source>
</evidence>
<comment type="catalytic activity">
    <reaction evidence="14">
        <text>(9Z)-octadecenoyl-CoA + H2O = (9Z)-octadecenoate + CoA + H(+)</text>
        <dbReference type="Rhea" id="RHEA:40139"/>
        <dbReference type="ChEBI" id="CHEBI:15377"/>
        <dbReference type="ChEBI" id="CHEBI:15378"/>
        <dbReference type="ChEBI" id="CHEBI:30823"/>
        <dbReference type="ChEBI" id="CHEBI:57287"/>
        <dbReference type="ChEBI" id="CHEBI:57387"/>
    </reaction>
    <physiologicalReaction direction="left-to-right" evidence="14">
        <dbReference type="Rhea" id="RHEA:40140"/>
    </physiologicalReaction>
</comment>
<evidence type="ECO:0000256" key="16">
    <source>
        <dbReference type="ARBA" id="ARBA00038848"/>
    </source>
</evidence>
<evidence type="ECO:0000313" key="26">
    <source>
        <dbReference type="Proteomes" id="UP000466187"/>
    </source>
</evidence>
<evidence type="ECO:0000256" key="20">
    <source>
        <dbReference type="ARBA" id="ARBA00047734"/>
    </source>
</evidence>
<dbReference type="Proteomes" id="UP000466187">
    <property type="component" value="Chromosome"/>
</dbReference>
<comment type="similarity">
    <text evidence="15">Belongs to the THEM4/THEM5 thioesterase family.</text>
</comment>
<feature type="domain" description="Thioesterase" evidence="24">
    <location>
        <begin position="122"/>
        <end position="194"/>
    </location>
</feature>
<accession>A0A7I7WHP3</accession>
<dbReference type="AlphaFoldDB" id="A0A7I7WHP3"/>
<dbReference type="InterPro" id="IPR029069">
    <property type="entry name" value="HotDog_dom_sf"/>
</dbReference>
<keyword evidence="5" id="KW-0963">Cytoplasm</keyword>
<evidence type="ECO:0000256" key="10">
    <source>
        <dbReference type="ARBA" id="ARBA00023098"/>
    </source>
</evidence>
<dbReference type="InterPro" id="IPR052365">
    <property type="entry name" value="THEM4/THEM5_acyl-CoA_thioest"/>
</dbReference>
<evidence type="ECO:0000256" key="2">
    <source>
        <dbReference type="ARBA" id="ARBA00004496"/>
    </source>
</evidence>
<dbReference type="Pfam" id="PF03061">
    <property type="entry name" value="4HBT"/>
    <property type="match status" value="1"/>
</dbReference>
<comment type="catalytic activity">
    <reaction evidence="23">
        <text>tetradecanoyl-CoA + H2O = tetradecanoate + CoA + H(+)</text>
        <dbReference type="Rhea" id="RHEA:40119"/>
        <dbReference type="ChEBI" id="CHEBI:15377"/>
        <dbReference type="ChEBI" id="CHEBI:15378"/>
        <dbReference type="ChEBI" id="CHEBI:30807"/>
        <dbReference type="ChEBI" id="CHEBI:57287"/>
        <dbReference type="ChEBI" id="CHEBI:57385"/>
    </reaction>
    <physiologicalReaction direction="left-to-right" evidence="23">
        <dbReference type="Rhea" id="RHEA:40120"/>
    </physiologicalReaction>
</comment>
<evidence type="ECO:0000256" key="9">
    <source>
        <dbReference type="ARBA" id="ARBA00022946"/>
    </source>
</evidence>
<keyword evidence="12" id="KW-0966">Cell projection</keyword>
<evidence type="ECO:0000256" key="22">
    <source>
        <dbReference type="ARBA" id="ARBA00048074"/>
    </source>
</evidence>
<dbReference type="EMBL" id="AP022608">
    <property type="protein sequence ID" value="BBZ16071.1"/>
    <property type="molecule type" value="Genomic_DNA"/>
</dbReference>
<evidence type="ECO:0000256" key="3">
    <source>
        <dbReference type="ARBA" id="ARBA00004632"/>
    </source>
</evidence>
<dbReference type="CDD" id="cd03443">
    <property type="entry name" value="PaaI_thioesterase"/>
    <property type="match status" value="1"/>
</dbReference>
<evidence type="ECO:0000256" key="14">
    <source>
        <dbReference type="ARBA" id="ARBA00037002"/>
    </source>
</evidence>
<reference evidence="25 26" key="1">
    <citation type="journal article" date="2019" name="Emerg. Microbes Infect.">
        <title>Comprehensive subspecies identification of 175 nontuberculous mycobacteria species based on 7547 genomic profiles.</title>
        <authorList>
            <person name="Matsumoto Y."/>
            <person name="Kinjo T."/>
            <person name="Motooka D."/>
            <person name="Nabeya D."/>
            <person name="Jung N."/>
            <person name="Uechi K."/>
            <person name="Horii T."/>
            <person name="Iida T."/>
            <person name="Fujita J."/>
            <person name="Nakamura S."/>
        </authorList>
    </citation>
    <scope>NUCLEOTIDE SEQUENCE [LARGE SCALE GENOMIC DNA]</scope>
    <source>
        <strain evidence="25 26">JCM 12688</strain>
    </source>
</reference>
<comment type="catalytic activity">
    <reaction evidence="22">
        <text>dodecanoyl-CoA + H2O = dodecanoate + CoA + H(+)</text>
        <dbReference type="Rhea" id="RHEA:30135"/>
        <dbReference type="ChEBI" id="CHEBI:15377"/>
        <dbReference type="ChEBI" id="CHEBI:15378"/>
        <dbReference type="ChEBI" id="CHEBI:18262"/>
        <dbReference type="ChEBI" id="CHEBI:57287"/>
        <dbReference type="ChEBI" id="CHEBI:57375"/>
    </reaction>
    <physiologicalReaction direction="left-to-right" evidence="22">
        <dbReference type="Rhea" id="RHEA:30136"/>
    </physiologicalReaction>
</comment>
<keyword evidence="6" id="KW-0053">Apoptosis</keyword>
<evidence type="ECO:0000256" key="17">
    <source>
        <dbReference type="ARBA" id="ARBA00040123"/>
    </source>
</evidence>
<evidence type="ECO:0000256" key="23">
    <source>
        <dbReference type="ARBA" id="ARBA00048180"/>
    </source>
</evidence>